<dbReference type="InterPro" id="IPR028103">
    <property type="entry name" value="Spatacsin"/>
</dbReference>
<evidence type="ECO:0000313" key="2">
    <source>
        <dbReference type="EMBL" id="CAJ1378216.1"/>
    </source>
</evidence>
<evidence type="ECO:0000313" key="3">
    <source>
        <dbReference type="Proteomes" id="UP001178507"/>
    </source>
</evidence>
<dbReference type="PANTHER" id="PTHR13650">
    <property type="entry name" value="SPATACSIN"/>
    <property type="match status" value="1"/>
</dbReference>
<feature type="domain" description="Spatacsin C-terminal" evidence="1">
    <location>
        <begin position="234"/>
        <end position="436"/>
    </location>
</feature>
<dbReference type="Proteomes" id="UP001178507">
    <property type="component" value="Unassembled WGS sequence"/>
</dbReference>
<evidence type="ECO:0000259" key="1">
    <source>
        <dbReference type="Pfam" id="PF14649"/>
    </source>
</evidence>
<dbReference type="InterPro" id="IPR028107">
    <property type="entry name" value="Spatacsin_C_dom"/>
</dbReference>
<name>A0AA36I008_9DINO</name>
<proteinExistence type="predicted"/>
<protein>
    <recommendedName>
        <fullName evidence="1">Spatacsin C-terminal domain-containing protein</fullName>
    </recommendedName>
</protein>
<reference evidence="2" key="1">
    <citation type="submission" date="2023-08" db="EMBL/GenBank/DDBJ databases">
        <authorList>
            <person name="Chen Y."/>
            <person name="Shah S."/>
            <person name="Dougan E. K."/>
            <person name="Thang M."/>
            <person name="Chan C."/>
        </authorList>
    </citation>
    <scope>NUCLEOTIDE SEQUENCE</scope>
</reference>
<dbReference type="AlphaFoldDB" id="A0AA36I008"/>
<dbReference type="PANTHER" id="PTHR13650:SF0">
    <property type="entry name" value="SPATACSIN"/>
    <property type="match status" value="1"/>
</dbReference>
<dbReference type="Pfam" id="PF14649">
    <property type="entry name" value="Spatacsin_C"/>
    <property type="match status" value="1"/>
</dbReference>
<keyword evidence="3" id="KW-1185">Reference proteome</keyword>
<gene>
    <name evidence="2" type="ORF">EVOR1521_LOCUS6815</name>
</gene>
<dbReference type="EMBL" id="CAUJNA010000523">
    <property type="protein sequence ID" value="CAJ1378216.1"/>
    <property type="molecule type" value="Genomic_DNA"/>
</dbReference>
<comment type="caution">
    <text evidence="2">The sequence shown here is derived from an EMBL/GenBank/DDBJ whole genome shotgun (WGS) entry which is preliminary data.</text>
</comment>
<accession>A0AA36I008</accession>
<dbReference type="GO" id="GO:0005737">
    <property type="term" value="C:cytoplasm"/>
    <property type="evidence" value="ECO:0007669"/>
    <property type="project" value="TreeGrafter"/>
</dbReference>
<sequence length="493" mass="54864">MADLSRRLRLVSFLETGIGSLINCDELHLADQLATGFGFESSDQKLAMTLASVAGGKPEAVQLRSASPEPSEAAIAAAEQGDAEPLLKELGSHCSERIALYLRRCMMFYSVSKNIGMDYEEVEKVEPTELLSLLLRPQPHVADFELCRNLITGFPRPLDAGAVAEVLSNAFVESMLVYGVMPWAEERLDEFVALSRASQELLGNAAMKRIPSFRNRLMKSPDYASRIVPEQTLDPETEVEVLVMAYHSFVQGCCERSVSELLCFLQSRAELYVKRGHFHLLVRLLVAIPEYHAMEYMFGLLVRHGQLQMLLTEGRRIFRQDAATRACGHSSLAVALIRYLQVHFPLDLEMQVQVHCSFGLEAELAELLETKAGEVAQRIGRKWTDICSQEGEEQLLLCLSMYLQCARLFLKGQRHQRHLKANERAALICLQLKAVQIHLAASLHEQQNALAAGQANMDWAEVPADGLALSFIHNGHARFARGPEALANALARA</sequence>
<organism evidence="2 3">
    <name type="scientific">Effrenium voratum</name>
    <dbReference type="NCBI Taxonomy" id="2562239"/>
    <lineage>
        <taxon>Eukaryota</taxon>
        <taxon>Sar</taxon>
        <taxon>Alveolata</taxon>
        <taxon>Dinophyceae</taxon>
        <taxon>Suessiales</taxon>
        <taxon>Symbiodiniaceae</taxon>
        <taxon>Effrenium</taxon>
    </lineage>
</organism>